<evidence type="ECO:0000256" key="5">
    <source>
        <dbReference type="ARBA" id="ARBA00022840"/>
    </source>
</evidence>
<accession>A0A7W2FTL6</accession>
<gene>
    <name evidence="10" type="primary">pfkB</name>
    <name evidence="10" type="ORF">H2O73_16570</name>
</gene>
<dbReference type="Gene3D" id="3.40.1190.20">
    <property type="match status" value="1"/>
</dbReference>
<keyword evidence="4 8" id="KW-0418">Kinase</keyword>
<dbReference type="GO" id="GO:0016052">
    <property type="term" value="P:carbohydrate catabolic process"/>
    <property type="evidence" value="ECO:0007669"/>
    <property type="project" value="UniProtKB-ARBA"/>
</dbReference>
<evidence type="ECO:0000256" key="8">
    <source>
        <dbReference type="RuleBase" id="RU369061"/>
    </source>
</evidence>
<dbReference type="EMBL" id="JACFYF010000013">
    <property type="protein sequence ID" value="MBA5763980.1"/>
    <property type="molecule type" value="Genomic_DNA"/>
</dbReference>
<dbReference type="GO" id="GO:0044281">
    <property type="term" value="P:small molecule metabolic process"/>
    <property type="evidence" value="ECO:0007669"/>
    <property type="project" value="UniProtKB-ARBA"/>
</dbReference>
<comment type="catalytic activity">
    <reaction evidence="6 8">
        <text>beta-D-fructose 1-phosphate + ATP = beta-D-fructose 1,6-bisphosphate + ADP + H(+)</text>
        <dbReference type="Rhea" id="RHEA:14213"/>
        <dbReference type="ChEBI" id="CHEBI:15378"/>
        <dbReference type="ChEBI" id="CHEBI:30616"/>
        <dbReference type="ChEBI" id="CHEBI:32966"/>
        <dbReference type="ChEBI" id="CHEBI:138881"/>
        <dbReference type="ChEBI" id="CHEBI:456216"/>
        <dbReference type="EC" id="2.7.1.56"/>
    </reaction>
</comment>
<evidence type="ECO:0000256" key="4">
    <source>
        <dbReference type="ARBA" id="ARBA00022777"/>
    </source>
</evidence>
<dbReference type="Pfam" id="PF00294">
    <property type="entry name" value="PfkB"/>
    <property type="match status" value="1"/>
</dbReference>
<dbReference type="RefSeq" id="WP_182110100.1">
    <property type="nucleotide sequence ID" value="NZ_JACFYF010000013.1"/>
</dbReference>
<name>A0A7W2FTL6_9VIBR</name>
<dbReference type="GO" id="GO:0005524">
    <property type="term" value="F:ATP binding"/>
    <property type="evidence" value="ECO:0007669"/>
    <property type="project" value="UniProtKB-UniRule"/>
</dbReference>
<evidence type="ECO:0000256" key="6">
    <source>
        <dbReference type="ARBA" id="ARBA00047745"/>
    </source>
</evidence>
<dbReference type="InterPro" id="IPR029056">
    <property type="entry name" value="Ribokinase-like"/>
</dbReference>
<dbReference type="AlphaFoldDB" id="A0A7W2FTL6"/>
<dbReference type="GO" id="GO:0005829">
    <property type="term" value="C:cytosol"/>
    <property type="evidence" value="ECO:0007669"/>
    <property type="project" value="TreeGrafter"/>
</dbReference>
<dbReference type="Proteomes" id="UP000571701">
    <property type="component" value="Unassembled WGS sequence"/>
</dbReference>
<proteinExistence type="inferred from homology"/>
<dbReference type="NCBIfam" id="TIGR03168">
    <property type="entry name" value="1-PFK"/>
    <property type="match status" value="1"/>
</dbReference>
<evidence type="ECO:0000313" key="11">
    <source>
        <dbReference type="Proteomes" id="UP000571701"/>
    </source>
</evidence>
<evidence type="ECO:0000259" key="9">
    <source>
        <dbReference type="Pfam" id="PF00294"/>
    </source>
</evidence>
<dbReference type="PIRSF" id="PIRSF000535">
    <property type="entry name" value="1PFK/6PFK/LacC"/>
    <property type="match status" value="1"/>
</dbReference>
<organism evidence="10 11">
    <name type="scientific">Vibrio marinisediminis</name>
    <dbReference type="NCBI Taxonomy" id="2758441"/>
    <lineage>
        <taxon>Bacteria</taxon>
        <taxon>Pseudomonadati</taxon>
        <taxon>Pseudomonadota</taxon>
        <taxon>Gammaproteobacteria</taxon>
        <taxon>Vibrionales</taxon>
        <taxon>Vibrionaceae</taxon>
        <taxon>Vibrio</taxon>
    </lineage>
</organism>
<dbReference type="InterPro" id="IPR017583">
    <property type="entry name" value="Tagatose/fructose_Pkinase"/>
</dbReference>
<protein>
    <recommendedName>
        <fullName evidence="7">Phosphofructokinase</fullName>
    </recommendedName>
</protein>
<dbReference type="PROSITE" id="PS00583">
    <property type="entry name" value="PFKB_KINASES_1"/>
    <property type="match status" value="1"/>
</dbReference>
<comment type="function">
    <text evidence="8">Catalyzes the ATP-dependent phosphorylation of fructose-l-phosphate to fructose-l,6-bisphosphate.</text>
</comment>
<evidence type="ECO:0000256" key="7">
    <source>
        <dbReference type="PIRNR" id="PIRNR000535"/>
    </source>
</evidence>
<comment type="caution">
    <text evidence="10">The sequence shown here is derived from an EMBL/GenBank/DDBJ whole genome shotgun (WGS) entry which is preliminary data.</text>
</comment>
<reference evidence="10 11" key="1">
    <citation type="submission" date="2020-07" db="EMBL/GenBank/DDBJ databases">
        <title>Vibrio marinisediminis sp. nov., isolated from marine sediment.</title>
        <authorList>
            <person name="Ji X."/>
        </authorList>
    </citation>
    <scope>NUCLEOTIDE SEQUENCE [LARGE SCALE GENOMIC DNA]</scope>
    <source>
        <strain evidence="10 11">404</strain>
    </source>
</reference>
<evidence type="ECO:0000256" key="3">
    <source>
        <dbReference type="ARBA" id="ARBA00022741"/>
    </source>
</evidence>
<dbReference type="FunFam" id="3.40.1190.20:FF:000001">
    <property type="entry name" value="Phosphofructokinase"/>
    <property type="match status" value="1"/>
</dbReference>
<dbReference type="SUPFAM" id="SSF53613">
    <property type="entry name" value="Ribokinase-like"/>
    <property type="match status" value="1"/>
</dbReference>
<dbReference type="InterPro" id="IPR002173">
    <property type="entry name" value="Carboh/pur_kinase_PfkB_CS"/>
</dbReference>
<dbReference type="NCBIfam" id="TIGR03828">
    <property type="entry name" value="pfkB"/>
    <property type="match status" value="1"/>
</dbReference>
<evidence type="ECO:0000313" key="10">
    <source>
        <dbReference type="EMBL" id="MBA5763980.1"/>
    </source>
</evidence>
<keyword evidence="5 8" id="KW-0067">ATP-binding</keyword>
<dbReference type="GO" id="GO:0008662">
    <property type="term" value="F:1-phosphofructokinase activity"/>
    <property type="evidence" value="ECO:0007669"/>
    <property type="project" value="UniProtKB-UniRule"/>
</dbReference>
<keyword evidence="3 8" id="KW-0547">Nucleotide-binding</keyword>
<dbReference type="PANTHER" id="PTHR46566:SF5">
    <property type="entry name" value="1-PHOSPHOFRUCTOKINASE"/>
    <property type="match status" value="1"/>
</dbReference>
<keyword evidence="11" id="KW-1185">Reference proteome</keyword>
<dbReference type="PANTHER" id="PTHR46566">
    <property type="entry name" value="1-PHOSPHOFRUCTOKINASE-RELATED"/>
    <property type="match status" value="1"/>
</dbReference>
<evidence type="ECO:0000256" key="2">
    <source>
        <dbReference type="ARBA" id="ARBA00022679"/>
    </source>
</evidence>
<comment type="similarity">
    <text evidence="1 7 8">Belongs to the carbohydrate kinase PfkB family.</text>
</comment>
<dbReference type="InterPro" id="IPR022463">
    <property type="entry name" value="1-PFruKinase"/>
</dbReference>
<keyword evidence="2 7" id="KW-0808">Transferase</keyword>
<feature type="domain" description="Carbohydrate kinase PfkB" evidence="9">
    <location>
        <begin position="21"/>
        <end position="292"/>
    </location>
</feature>
<dbReference type="CDD" id="cd01164">
    <property type="entry name" value="FruK_PfkB_like"/>
    <property type="match status" value="1"/>
</dbReference>
<sequence length="316" mass="34038">MLNKVVTITLNPALDLTGSLDTLNKGSVSLVNSSNFHAAGKGVNVAKVLSDLGANVTVTGFLGEDNQALFCQLFNDINATDRFVRVKGSTRINVKLVEQSGTVSDINFPGVCVDDHAIELFETTLDELCQDHEYFVLAGSLPQGVTAELCAKWVSQLQQRGKKVIFDSSRAALKAGIGAAPWLIKPNDEELSELIGSKIQTAHDVTSITKQLSQTGIENIVVSMGAEGVMWLNQNQWLRSKPPKMEVVSTVGAGDTLVAGMCWGHMQNMNKNELLRFATSLSALAVSQVGVGVNDFSLLHTLQEQIEINPISSLNE</sequence>
<dbReference type="InterPro" id="IPR011611">
    <property type="entry name" value="PfkB_dom"/>
</dbReference>
<evidence type="ECO:0000256" key="1">
    <source>
        <dbReference type="ARBA" id="ARBA00010688"/>
    </source>
</evidence>